<sequence>MDGFQPGSISQSPAPTYNPSSYSTPSPAPGGNAQLVSAWSAGVTPQQTRLDTLYLWCDRLGNKLELKPGQYNSLCVIAEFGEQLETGDLKIHIIQQATSYQVLNTIESNRAEYEKFTAVLEDMSTRLGKTFTLNRDQLDQIIIHLKDLIFDHERTSYMLIHRDLERLIQNKATVLGFSNVYGNPLREKALLAACKDKASSARTQFRKHRPRHLESTTYHIATKMKKGGPGNLGSEPQLRIAVLEEGLAEAEDSDHSASEDVNESQSAAKKRKASTGVAKGKDFWSQIDRLLADLIKKNGSSLKSLEWRQYLSETVLLDQARYGVGPGTLIPSLPTILTPSEQPFNNGVLTEQPFERFALQTSSLIINDHNISSSSNDLLDLSGFR</sequence>
<accession>A0A166D3Q3</accession>
<gene>
    <name evidence="2" type="ORF">FIBSPDRAFT_959748</name>
</gene>
<feature type="region of interest" description="Disordered" evidence="1">
    <location>
        <begin position="1"/>
        <end position="29"/>
    </location>
</feature>
<dbReference type="EMBL" id="KV417619">
    <property type="protein sequence ID" value="KZP14285.1"/>
    <property type="molecule type" value="Genomic_DNA"/>
</dbReference>
<dbReference type="OrthoDB" id="3266055at2759"/>
<dbReference type="STRING" id="436010.A0A166D3Q3"/>
<protein>
    <submittedName>
        <fullName evidence="2">Uncharacterized protein</fullName>
    </submittedName>
</protein>
<evidence type="ECO:0000256" key="1">
    <source>
        <dbReference type="SAM" id="MobiDB-lite"/>
    </source>
</evidence>
<reference evidence="2 3" key="1">
    <citation type="journal article" date="2016" name="Mol. Biol. Evol.">
        <title>Comparative Genomics of Early-Diverging Mushroom-Forming Fungi Provides Insights into the Origins of Lignocellulose Decay Capabilities.</title>
        <authorList>
            <person name="Nagy L.G."/>
            <person name="Riley R."/>
            <person name="Tritt A."/>
            <person name="Adam C."/>
            <person name="Daum C."/>
            <person name="Floudas D."/>
            <person name="Sun H."/>
            <person name="Yadav J.S."/>
            <person name="Pangilinan J."/>
            <person name="Larsson K.H."/>
            <person name="Matsuura K."/>
            <person name="Barry K."/>
            <person name="Labutti K."/>
            <person name="Kuo R."/>
            <person name="Ohm R.A."/>
            <person name="Bhattacharya S.S."/>
            <person name="Shirouzu T."/>
            <person name="Yoshinaga Y."/>
            <person name="Martin F.M."/>
            <person name="Grigoriev I.V."/>
            <person name="Hibbett D.S."/>
        </authorList>
    </citation>
    <scope>NUCLEOTIDE SEQUENCE [LARGE SCALE GENOMIC DNA]</scope>
    <source>
        <strain evidence="2 3">CBS 109695</strain>
    </source>
</reference>
<feature type="compositionally biased region" description="Low complexity" evidence="1">
    <location>
        <begin position="12"/>
        <end position="25"/>
    </location>
</feature>
<organism evidence="2 3">
    <name type="scientific">Athelia psychrophila</name>
    <dbReference type="NCBI Taxonomy" id="1759441"/>
    <lineage>
        <taxon>Eukaryota</taxon>
        <taxon>Fungi</taxon>
        <taxon>Dikarya</taxon>
        <taxon>Basidiomycota</taxon>
        <taxon>Agaricomycotina</taxon>
        <taxon>Agaricomycetes</taxon>
        <taxon>Agaricomycetidae</taxon>
        <taxon>Atheliales</taxon>
        <taxon>Atheliaceae</taxon>
        <taxon>Athelia</taxon>
    </lineage>
</organism>
<evidence type="ECO:0000313" key="2">
    <source>
        <dbReference type="EMBL" id="KZP14285.1"/>
    </source>
</evidence>
<feature type="region of interest" description="Disordered" evidence="1">
    <location>
        <begin position="249"/>
        <end position="273"/>
    </location>
</feature>
<evidence type="ECO:0000313" key="3">
    <source>
        <dbReference type="Proteomes" id="UP000076532"/>
    </source>
</evidence>
<keyword evidence="3" id="KW-1185">Reference proteome</keyword>
<dbReference type="AlphaFoldDB" id="A0A166D3Q3"/>
<proteinExistence type="predicted"/>
<name>A0A166D3Q3_9AGAM</name>
<dbReference type="Proteomes" id="UP000076532">
    <property type="component" value="Unassembled WGS sequence"/>
</dbReference>